<dbReference type="Pfam" id="PF08281">
    <property type="entry name" value="Sigma70_r4_2"/>
    <property type="match status" value="1"/>
</dbReference>
<keyword evidence="5" id="KW-0804">Transcription</keyword>
<dbReference type="Gene3D" id="1.10.10.10">
    <property type="entry name" value="Winged helix-like DNA-binding domain superfamily/Winged helix DNA-binding domain"/>
    <property type="match status" value="1"/>
</dbReference>
<dbReference type="InterPro" id="IPR013325">
    <property type="entry name" value="RNA_pol_sigma_r2"/>
</dbReference>
<evidence type="ECO:0000256" key="1">
    <source>
        <dbReference type="ARBA" id="ARBA00010641"/>
    </source>
</evidence>
<dbReference type="GO" id="GO:0003677">
    <property type="term" value="F:DNA binding"/>
    <property type="evidence" value="ECO:0007669"/>
    <property type="project" value="UniProtKB-KW"/>
</dbReference>
<keyword evidence="2" id="KW-0805">Transcription regulation</keyword>
<dbReference type="NCBIfam" id="TIGR02937">
    <property type="entry name" value="sigma70-ECF"/>
    <property type="match status" value="1"/>
</dbReference>
<sequence>MAVSDKELIEMFKKGEEKAFEEIVRRYQKKVYNTIYRILGNPEDANDLAQEVFIRVYRKLHLFQGKASFSTWLFTITSNLCRDELRKRQRRLKIRSLSEPIRYKDGEIEQEILDESMTPERISINRELRDEIQAVIDKLPDEQKEAIVLREFQGFSYEEIAEIVGVALGTVKSRISRARRNIREELSNLRSSVSS</sequence>
<dbReference type="Gene3D" id="1.10.1740.10">
    <property type="match status" value="1"/>
</dbReference>
<dbReference type="PANTHER" id="PTHR43133:SF8">
    <property type="entry name" value="RNA POLYMERASE SIGMA FACTOR HI_1459-RELATED"/>
    <property type="match status" value="1"/>
</dbReference>
<dbReference type="SUPFAM" id="SSF88659">
    <property type="entry name" value="Sigma3 and sigma4 domains of RNA polymerase sigma factors"/>
    <property type="match status" value="1"/>
</dbReference>
<evidence type="ECO:0000313" key="8">
    <source>
        <dbReference type="EMBL" id="AZR73789.1"/>
    </source>
</evidence>
<dbReference type="AlphaFoldDB" id="A0A3Q9HRB2"/>
<dbReference type="InterPro" id="IPR039425">
    <property type="entry name" value="RNA_pol_sigma-70-like"/>
</dbReference>
<dbReference type="GO" id="GO:0016987">
    <property type="term" value="F:sigma factor activity"/>
    <property type="evidence" value="ECO:0007669"/>
    <property type="project" value="UniProtKB-KW"/>
</dbReference>
<dbReference type="KEGG" id="aft:BBF96_10565"/>
<dbReference type="InterPro" id="IPR014284">
    <property type="entry name" value="RNA_pol_sigma-70_dom"/>
</dbReference>
<keyword evidence="9" id="KW-1185">Reference proteome</keyword>
<protein>
    <recommendedName>
        <fullName evidence="10">RNA polymerase subunit sigma-24</fullName>
    </recommendedName>
</protein>
<dbReference type="GO" id="GO:0006352">
    <property type="term" value="P:DNA-templated transcription initiation"/>
    <property type="evidence" value="ECO:0007669"/>
    <property type="project" value="InterPro"/>
</dbReference>
<dbReference type="PANTHER" id="PTHR43133">
    <property type="entry name" value="RNA POLYMERASE ECF-TYPE SIGMA FACTO"/>
    <property type="match status" value="1"/>
</dbReference>
<keyword evidence="4" id="KW-0238">DNA-binding</keyword>
<gene>
    <name evidence="8" type="ORF">BBF96_10565</name>
</gene>
<proteinExistence type="inferred from homology"/>
<comment type="similarity">
    <text evidence="1">Belongs to the sigma-70 factor family. ECF subfamily.</text>
</comment>
<evidence type="ECO:0000259" key="7">
    <source>
        <dbReference type="Pfam" id="PF08281"/>
    </source>
</evidence>
<evidence type="ECO:0000259" key="6">
    <source>
        <dbReference type="Pfam" id="PF04542"/>
    </source>
</evidence>
<dbReference type="CDD" id="cd06171">
    <property type="entry name" value="Sigma70_r4"/>
    <property type="match status" value="1"/>
</dbReference>
<feature type="domain" description="RNA polymerase sigma factor 70 region 4 type 2" evidence="7">
    <location>
        <begin position="130"/>
        <end position="181"/>
    </location>
</feature>
<organism evidence="8 9">
    <name type="scientific">Anoxybacter fermentans</name>
    <dbReference type="NCBI Taxonomy" id="1323375"/>
    <lineage>
        <taxon>Bacteria</taxon>
        <taxon>Bacillati</taxon>
        <taxon>Bacillota</taxon>
        <taxon>Clostridia</taxon>
        <taxon>Halanaerobiales</taxon>
        <taxon>Anoxybacter</taxon>
    </lineage>
</organism>
<evidence type="ECO:0008006" key="10">
    <source>
        <dbReference type="Google" id="ProtNLM"/>
    </source>
</evidence>
<evidence type="ECO:0000256" key="2">
    <source>
        <dbReference type="ARBA" id="ARBA00023015"/>
    </source>
</evidence>
<dbReference type="InterPro" id="IPR013324">
    <property type="entry name" value="RNA_pol_sigma_r3/r4-like"/>
</dbReference>
<dbReference type="InterPro" id="IPR013249">
    <property type="entry name" value="RNA_pol_sigma70_r4_t2"/>
</dbReference>
<dbReference type="InterPro" id="IPR036388">
    <property type="entry name" value="WH-like_DNA-bd_sf"/>
</dbReference>
<evidence type="ECO:0000313" key="9">
    <source>
        <dbReference type="Proteomes" id="UP000267250"/>
    </source>
</evidence>
<dbReference type="Pfam" id="PF04542">
    <property type="entry name" value="Sigma70_r2"/>
    <property type="match status" value="1"/>
</dbReference>
<evidence type="ECO:0000256" key="4">
    <source>
        <dbReference type="ARBA" id="ARBA00023125"/>
    </source>
</evidence>
<feature type="domain" description="RNA polymerase sigma-70 region 2" evidence="6">
    <location>
        <begin position="23"/>
        <end position="91"/>
    </location>
</feature>
<accession>A0A3Q9HRB2</accession>
<reference evidence="8 9" key="1">
    <citation type="submission" date="2016-07" db="EMBL/GenBank/DDBJ databases">
        <title>Genome and transcriptome analysis of iron-reducing fermentative bacteria Anoxybacter fermentans.</title>
        <authorList>
            <person name="Zeng X."/>
            <person name="Shao Z."/>
        </authorList>
    </citation>
    <scope>NUCLEOTIDE SEQUENCE [LARGE SCALE GENOMIC DNA]</scope>
    <source>
        <strain evidence="8 9">DY22613</strain>
    </source>
</reference>
<dbReference type="RefSeq" id="WP_164731017.1">
    <property type="nucleotide sequence ID" value="NZ_CP016379.1"/>
</dbReference>
<evidence type="ECO:0000256" key="3">
    <source>
        <dbReference type="ARBA" id="ARBA00023082"/>
    </source>
</evidence>
<name>A0A3Q9HRB2_9FIRM</name>
<dbReference type="EMBL" id="CP016379">
    <property type="protein sequence ID" value="AZR73789.1"/>
    <property type="molecule type" value="Genomic_DNA"/>
</dbReference>
<dbReference type="SUPFAM" id="SSF88946">
    <property type="entry name" value="Sigma2 domain of RNA polymerase sigma factors"/>
    <property type="match status" value="1"/>
</dbReference>
<evidence type="ECO:0000256" key="5">
    <source>
        <dbReference type="ARBA" id="ARBA00023163"/>
    </source>
</evidence>
<dbReference type="Proteomes" id="UP000267250">
    <property type="component" value="Chromosome"/>
</dbReference>
<keyword evidence="3" id="KW-0731">Sigma factor</keyword>
<dbReference type="InterPro" id="IPR007627">
    <property type="entry name" value="RNA_pol_sigma70_r2"/>
</dbReference>